<proteinExistence type="predicted"/>
<feature type="transmembrane region" description="Helical" evidence="2">
    <location>
        <begin position="86"/>
        <end position="106"/>
    </location>
</feature>
<feature type="region of interest" description="Disordered" evidence="1">
    <location>
        <begin position="203"/>
        <end position="237"/>
    </location>
</feature>
<comment type="caution">
    <text evidence="3">The sequence shown here is derived from an EMBL/GenBank/DDBJ whole genome shotgun (WGS) entry which is preliminary data.</text>
</comment>
<dbReference type="Proteomes" id="UP001369815">
    <property type="component" value="Unassembled WGS sequence"/>
</dbReference>
<sequence>MGYKLLHRKWRSTRGMYYMMIPELLGTVAALVVTALAQPDLYRTKLWRAGSELGFNSSPSVTLWAYANYEPLPKIPFVWSQTLTDFNVAISVLSLFLLLSKLIAFIMHVWYPILALVINTALLALYATSIGGQAGPDYLDPDHPSPVAWYIAKPCTVAANQKIQGYCKLAKGSFAVSCIMLGIYAINMGMNIWAMLPNPKNDLKDDEDDETSSPATLKQGGNWEMHGIPPTPRTGTLPYTPRTMAFNTLERKLPLRSQYA</sequence>
<evidence type="ECO:0000256" key="1">
    <source>
        <dbReference type="SAM" id="MobiDB-lite"/>
    </source>
</evidence>
<protein>
    <submittedName>
        <fullName evidence="3">Uncharacterized protein</fullName>
    </submittedName>
</protein>
<keyword evidence="2" id="KW-0812">Transmembrane</keyword>
<name>A0AAX6M9R1_9PEZI</name>
<keyword evidence="2" id="KW-0472">Membrane</keyword>
<keyword evidence="2" id="KW-1133">Transmembrane helix</keyword>
<accession>A0AAX6M9R1</accession>
<gene>
    <name evidence="3" type="ORF">Daesc_009494</name>
</gene>
<evidence type="ECO:0000313" key="4">
    <source>
        <dbReference type="Proteomes" id="UP001369815"/>
    </source>
</evidence>
<dbReference type="AlphaFoldDB" id="A0AAX6M9R1"/>
<organism evidence="3 4">
    <name type="scientific">Daldinia eschscholtzii</name>
    <dbReference type="NCBI Taxonomy" id="292717"/>
    <lineage>
        <taxon>Eukaryota</taxon>
        <taxon>Fungi</taxon>
        <taxon>Dikarya</taxon>
        <taxon>Ascomycota</taxon>
        <taxon>Pezizomycotina</taxon>
        <taxon>Sordariomycetes</taxon>
        <taxon>Xylariomycetidae</taxon>
        <taxon>Xylariales</taxon>
        <taxon>Hypoxylaceae</taxon>
        <taxon>Daldinia</taxon>
    </lineage>
</organism>
<evidence type="ECO:0000256" key="2">
    <source>
        <dbReference type="SAM" id="Phobius"/>
    </source>
</evidence>
<dbReference type="EMBL" id="JBANMG010000009">
    <property type="protein sequence ID" value="KAK6949418.1"/>
    <property type="molecule type" value="Genomic_DNA"/>
</dbReference>
<evidence type="ECO:0000313" key="3">
    <source>
        <dbReference type="EMBL" id="KAK6949418.1"/>
    </source>
</evidence>
<reference evidence="3 4" key="1">
    <citation type="journal article" date="2024" name="Front Chem Biol">
        <title>Unveiling the potential of Daldinia eschscholtzii MFLUCC 19-0629 through bioactivity and bioinformatics studies for enhanced sustainable agriculture production.</title>
        <authorList>
            <person name="Brooks S."/>
            <person name="Weaver J.A."/>
            <person name="Klomchit A."/>
            <person name="Alharthi S.A."/>
            <person name="Onlamun T."/>
            <person name="Nurani R."/>
            <person name="Vong T.K."/>
            <person name="Alberti F."/>
            <person name="Greco C."/>
        </authorList>
    </citation>
    <scope>NUCLEOTIDE SEQUENCE [LARGE SCALE GENOMIC DNA]</scope>
    <source>
        <strain evidence="3">MFLUCC 19-0629</strain>
    </source>
</reference>
<feature type="transmembrane region" description="Helical" evidence="2">
    <location>
        <begin position="113"/>
        <end position="134"/>
    </location>
</feature>
<keyword evidence="4" id="KW-1185">Reference proteome</keyword>
<feature type="transmembrane region" description="Helical" evidence="2">
    <location>
        <begin position="174"/>
        <end position="194"/>
    </location>
</feature>